<proteinExistence type="predicted"/>
<dbReference type="KEGG" id="bayd:BSPP4475_05915"/>
<sequence length="64" mass="7592">MKKGADSSRVSFREMLKHLGNAVSFEQYGLIQAEMMQKHYRKTKREQGHSLAREAGREWFFLCR</sequence>
<dbReference type="AlphaFoldDB" id="A0AA48MA53"/>
<accession>A0AA48MA53</accession>
<reference evidence="1" key="1">
    <citation type="submission" date="2023-07" db="EMBL/GenBank/DDBJ databases">
        <authorList>
            <person name="Ivanov I."/>
            <person name="Teneva D."/>
            <person name="Stoikov I."/>
        </authorList>
    </citation>
    <scope>NUCLEOTIDE SEQUENCE</scope>
    <source>
        <strain evidence="1">4475</strain>
    </source>
</reference>
<keyword evidence="2" id="KW-1185">Reference proteome</keyword>
<organism evidence="1 2">
    <name type="scientific">Brevibacillus aydinogluensis</name>
    <dbReference type="NCBI Taxonomy" id="927786"/>
    <lineage>
        <taxon>Bacteria</taxon>
        <taxon>Bacillati</taxon>
        <taxon>Bacillota</taxon>
        <taxon>Bacilli</taxon>
        <taxon>Bacillales</taxon>
        <taxon>Paenibacillaceae</taxon>
        <taxon>Brevibacillus</taxon>
    </lineage>
</organism>
<name>A0AA48MA53_9BACL</name>
<dbReference type="EMBL" id="OY569118">
    <property type="protein sequence ID" value="CAJ1001850.1"/>
    <property type="molecule type" value="Genomic_DNA"/>
</dbReference>
<evidence type="ECO:0000313" key="1">
    <source>
        <dbReference type="EMBL" id="CAJ1001850.1"/>
    </source>
</evidence>
<dbReference type="Proteomes" id="UP001189619">
    <property type="component" value="Chromosome"/>
</dbReference>
<gene>
    <name evidence="1" type="ORF">BSPP4475_05915</name>
</gene>
<evidence type="ECO:0000313" key="2">
    <source>
        <dbReference type="Proteomes" id="UP001189619"/>
    </source>
</evidence>
<protein>
    <submittedName>
        <fullName evidence="1">Uncharacterized protein</fullName>
    </submittedName>
</protein>